<proteinExistence type="predicted"/>
<dbReference type="HOGENOM" id="CLU_031555_2_2_1"/>
<accession>W9YQL3</accession>
<dbReference type="OrthoDB" id="4137589at2759"/>
<name>W9YQL3_9EURO</name>
<sequence>QPRRQVELRVSSKHLSLASEVFRNSRESRSNGDESIMTISFPCDDLDAMRILLNIIHGLTRRVPRQVEVKLFAQVVILIDKYEFHEVAEVFTDMWFDSLRASILQDHPQDMACLISICWVLKKSSEYRSLTKKAIIEITGLENVGVRIPQWIDGEIQSRRQAILGKLLMTFSKLLDRYHGSQRLCHQQTNCDPLALGKLIRCLQFLEIYPIPEPSAIKSSLQYL</sequence>
<dbReference type="Proteomes" id="UP000019478">
    <property type="component" value="Unassembled WGS sequence"/>
</dbReference>
<reference evidence="1 2" key="1">
    <citation type="submission" date="2013-03" db="EMBL/GenBank/DDBJ databases">
        <title>The Genome Sequence of Capronia epimyces CBS 606.96.</title>
        <authorList>
            <consortium name="The Broad Institute Genomics Platform"/>
            <person name="Cuomo C."/>
            <person name="de Hoog S."/>
            <person name="Gorbushina A."/>
            <person name="Walker B."/>
            <person name="Young S.K."/>
            <person name="Zeng Q."/>
            <person name="Gargeya S."/>
            <person name="Fitzgerald M."/>
            <person name="Haas B."/>
            <person name="Abouelleil A."/>
            <person name="Allen A.W."/>
            <person name="Alvarado L."/>
            <person name="Arachchi H.M."/>
            <person name="Berlin A.M."/>
            <person name="Chapman S.B."/>
            <person name="Gainer-Dewar J."/>
            <person name="Goldberg J."/>
            <person name="Griggs A."/>
            <person name="Gujja S."/>
            <person name="Hansen M."/>
            <person name="Howarth C."/>
            <person name="Imamovic A."/>
            <person name="Ireland A."/>
            <person name="Larimer J."/>
            <person name="McCowan C."/>
            <person name="Murphy C."/>
            <person name="Pearson M."/>
            <person name="Poon T.W."/>
            <person name="Priest M."/>
            <person name="Roberts A."/>
            <person name="Saif S."/>
            <person name="Shea T."/>
            <person name="Sisk P."/>
            <person name="Sykes S."/>
            <person name="Wortman J."/>
            <person name="Nusbaum C."/>
            <person name="Birren B."/>
        </authorList>
    </citation>
    <scope>NUCLEOTIDE SEQUENCE [LARGE SCALE GENOMIC DNA]</scope>
    <source>
        <strain evidence="1 2">CBS 606.96</strain>
    </source>
</reference>
<feature type="non-terminal residue" evidence="1">
    <location>
        <position position="224"/>
    </location>
</feature>
<keyword evidence="2" id="KW-1185">Reference proteome</keyword>
<comment type="caution">
    <text evidence="1">The sequence shown here is derived from an EMBL/GenBank/DDBJ whole genome shotgun (WGS) entry which is preliminary data.</text>
</comment>
<organism evidence="1 2">
    <name type="scientific">Capronia epimyces CBS 606.96</name>
    <dbReference type="NCBI Taxonomy" id="1182542"/>
    <lineage>
        <taxon>Eukaryota</taxon>
        <taxon>Fungi</taxon>
        <taxon>Dikarya</taxon>
        <taxon>Ascomycota</taxon>
        <taxon>Pezizomycotina</taxon>
        <taxon>Eurotiomycetes</taxon>
        <taxon>Chaetothyriomycetidae</taxon>
        <taxon>Chaetothyriales</taxon>
        <taxon>Herpotrichiellaceae</taxon>
        <taxon>Capronia</taxon>
    </lineage>
</organism>
<dbReference type="RefSeq" id="XP_007728830.1">
    <property type="nucleotide sequence ID" value="XM_007730640.1"/>
</dbReference>
<dbReference type="eggNOG" id="ENOG502S8FX">
    <property type="taxonomic scope" value="Eukaryota"/>
</dbReference>
<dbReference type="AlphaFoldDB" id="W9YQL3"/>
<gene>
    <name evidence="1" type="ORF">A1O3_00490</name>
</gene>
<evidence type="ECO:0008006" key="3">
    <source>
        <dbReference type="Google" id="ProtNLM"/>
    </source>
</evidence>
<dbReference type="GeneID" id="19164630"/>
<feature type="non-terminal residue" evidence="1">
    <location>
        <position position="1"/>
    </location>
</feature>
<evidence type="ECO:0000313" key="2">
    <source>
        <dbReference type="Proteomes" id="UP000019478"/>
    </source>
</evidence>
<dbReference type="EMBL" id="AMGY01000001">
    <property type="protein sequence ID" value="EXJ91940.1"/>
    <property type="molecule type" value="Genomic_DNA"/>
</dbReference>
<evidence type="ECO:0000313" key="1">
    <source>
        <dbReference type="EMBL" id="EXJ91940.1"/>
    </source>
</evidence>
<dbReference type="STRING" id="1182542.W9YQL3"/>
<protein>
    <recommendedName>
        <fullName evidence="3">BTB domain-containing protein</fullName>
    </recommendedName>
</protein>